<proteinExistence type="predicted"/>
<name>A0AA39VNK4_ACESA</name>
<dbReference type="Proteomes" id="UP001168877">
    <property type="component" value="Unassembled WGS sequence"/>
</dbReference>
<sequence length="91" mass="9512">MLSWAAGYLSELQNTQTALARNVNLLATKGSLKLNTDVAIRKGHQFIGVGGVIRDGRGKIIAAVSKAVDGLFSAEIGECMALQEGLLIVTG</sequence>
<dbReference type="Pfam" id="PF13456">
    <property type="entry name" value="RVT_3"/>
    <property type="match status" value="1"/>
</dbReference>
<evidence type="ECO:0000313" key="2">
    <source>
        <dbReference type="EMBL" id="KAK0584608.1"/>
    </source>
</evidence>
<dbReference type="EMBL" id="JAUESC010000383">
    <property type="protein sequence ID" value="KAK0584608.1"/>
    <property type="molecule type" value="Genomic_DNA"/>
</dbReference>
<evidence type="ECO:0000259" key="1">
    <source>
        <dbReference type="Pfam" id="PF13456"/>
    </source>
</evidence>
<keyword evidence="3" id="KW-1185">Reference proteome</keyword>
<dbReference type="InterPro" id="IPR002156">
    <property type="entry name" value="RNaseH_domain"/>
</dbReference>
<reference evidence="2" key="1">
    <citation type="journal article" date="2022" name="Plant J.">
        <title>Strategies of tolerance reflected in two North American maple genomes.</title>
        <authorList>
            <person name="McEvoy S.L."/>
            <person name="Sezen U.U."/>
            <person name="Trouern-Trend A."/>
            <person name="McMahon S.M."/>
            <person name="Schaberg P.G."/>
            <person name="Yang J."/>
            <person name="Wegrzyn J.L."/>
            <person name="Swenson N.G."/>
        </authorList>
    </citation>
    <scope>NUCLEOTIDE SEQUENCE</scope>
    <source>
        <strain evidence="2">NS2018</strain>
    </source>
</reference>
<organism evidence="2 3">
    <name type="scientific">Acer saccharum</name>
    <name type="common">Sugar maple</name>
    <dbReference type="NCBI Taxonomy" id="4024"/>
    <lineage>
        <taxon>Eukaryota</taxon>
        <taxon>Viridiplantae</taxon>
        <taxon>Streptophyta</taxon>
        <taxon>Embryophyta</taxon>
        <taxon>Tracheophyta</taxon>
        <taxon>Spermatophyta</taxon>
        <taxon>Magnoliopsida</taxon>
        <taxon>eudicotyledons</taxon>
        <taxon>Gunneridae</taxon>
        <taxon>Pentapetalae</taxon>
        <taxon>rosids</taxon>
        <taxon>malvids</taxon>
        <taxon>Sapindales</taxon>
        <taxon>Sapindaceae</taxon>
        <taxon>Hippocastanoideae</taxon>
        <taxon>Acereae</taxon>
        <taxon>Acer</taxon>
    </lineage>
</organism>
<dbReference type="GO" id="GO:0004523">
    <property type="term" value="F:RNA-DNA hybrid ribonuclease activity"/>
    <property type="evidence" value="ECO:0007669"/>
    <property type="project" value="InterPro"/>
</dbReference>
<accession>A0AA39VNK4</accession>
<dbReference type="AlphaFoldDB" id="A0AA39VNK4"/>
<dbReference type="GO" id="GO:0003676">
    <property type="term" value="F:nucleic acid binding"/>
    <property type="evidence" value="ECO:0007669"/>
    <property type="project" value="InterPro"/>
</dbReference>
<feature type="domain" description="RNase H type-1" evidence="1">
    <location>
        <begin position="35"/>
        <end position="86"/>
    </location>
</feature>
<reference evidence="2" key="2">
    <citation type="submission" date="2023-06" db="EMBL/GenBank/DDBJ databases">
        <authorList>
            <person name="Swenson N.G."/>
            <person name="Wegrzyn J.L."/>
            <person name="Mcevoy S.L."/>
        </authorList>
    </citation>
    <scope>NUCLEOTIDE SEQUENCE</scope>
    <source>
        <strain evidence="2">NS2018</strain>
        <tissue evidence="2">Leaf</tissue>
    </source>
</reference>
<comment type="caution">
    <text evidence="2">The sequence shown here is derived from an EMBL/GenBank/DDBJ whole genome shotgun (WGS) entry which is preliminary data.</text>
</comment>
<protein>
    <recommendedName>
        <fullName evidence="1">RNase H type-1 domain-containing protein</fullName>
    </recommendedName>
</protein>
<evidence type="ECO:0000313" key="3">
    <source>
        <dbReference type="Proteomes" id="UP001168877"/>
    </source>
</evidence>
<gene>
    <name evidence="2" type="ORF">LWI29_016083</name>
</gene>